<name>A0ACC1QVB1_9HYPO</name>
<gene>
    <name evidence="1" type="ORF">NLG97_g4491</name>
</gene>
<evidence type="ECO:0000313" key="2">
    <source>
        <dbReference type="Proteomes" id="UP001148737"/>
    </source>
</evidence>
<keyword evidence="2" id="KW-1185">Reference proteome</keyword>
<accession>A0ACC1QVB1</accession>
<dbReference type="EMBL" id="JANAKD010000446">
    <property type="protein sequence ID" value="KAJ3493819.1"/>
    <property type="molecule type" value="Genomic_DNA"/>
</dbReference>
<reference evidence="1" key="1">
    <citation type="submission" date="2022-07" db="EMBL/GenBank/DDBJ databases">
        <title>Genome Sequence of Lecanicillium saksenae.</title>
        <authorList>
            <person name="Buettner E."/>
        </authorList>
    </citation>
    <scope>NUCLEOTIDE SEQUENCE</scope>
    <source>
        <strain evidence="1">VT-O1</strain>
    </source>
</reference>
<proteinExistence type="predicted"/>
<comment type="caution">
    <text evidence="1">The sequence shown here is derived from an EMBL/GenBank/DDBJ whole genome shotgun (WGS) entry which is preliminary data.</text>
</comment>
<dbReference type="Proteomes" id="UP001148737">
    <property type="component" value="Unassembled WGS sequence"/>
</dbReference>
<protein>
    <submittedName>
        <fullName evidence="1">Uncharacterized protein</fullName>
    </submittedName>
</protein>
<organism evidence="1 2">
    <name type="scientific">Lecanicillium saksenae</name>
    <dbReference type="NCBI Taxonomy" id="468837"/>
    <lineage>
        <taxon>Eukaryota</taxon>
        <taxon>Fungi</taxon>
        <taxon>Dikarya</taxon>
        <taxon>Ascomycota</taxon>
        <taxon>Pezizomycotina</taxon>
        <taxon>Sordariomycetes</taxon>
        <taxon>Hypocreomycetidae</taxon>
        <taxon>Hypocreales</taxon>
        <taxon>Cordycipitaceae</taxon>
        <taxon>Lecanicillium</taxon>
    </lineage>
</organism>
<sequence length="808" mass="89315">MATAMSERAMRIHYLDHKYQEGLHQIELINRDEAERELSLQAFALRDANAALEDLAAERELQILSLEENIATLTAELSETEQRSSQHDAGLQKYRNEIRSLKAEVASLNSSAEQSSATMQEKAVLAQELNILRPELEQLKSQLASHQAIVASNGDLRRQVNTLEVELENEKRSKHRAQQSEDKGVISDLRAKLQQCENKLNTEKKERENLKRELAEAQDETDQQKERFNNMKSKLKEAQAALKDTQTDLQKSQRELAKAKESSAKAKEAPAKIKEPLVAPSIVEEPRPKPTRPRQTRVIIEPPEPAVETSFDDVDIQTPGAENISEIRQQRRRGTEHAMLGEKSNFSITPFLNKSRDATEFPDLDSEKSASEAELEPSPEQPRPRKRNTSRAPSPVKGGRPSTSRRKPSVSLMKDVADTEAISAKTSTAGSNASAKPVVRKRARLERTAMEDDSDSDGASQMPDLKPSLLTTEVDASKEQEGEGDGRKKKRKLLGGRGKTMFDDDEMDGNVNLGNPVRLAPAKRGRGQLGGVANAFATTNGREISIVQAWQRRGGLGKQNGNAREELNLIFDQGYAPGSWSQVALDRTRPGGKVVGIDLIPAEPPKGVATFQGDFLSPGVQRMVKDFISQTIRVPKRREIESIAESGPAVELDQPSYIDAGLHSPTTLPAEDKKSQVVDIVLSDMSAPWEQTSGFNVNSLSNPYYRLMNTSGMAFRDHAGSMDLCDAALSFAEKTLKTGGHFVCKFYQGSEDKLLEQRLKKMFSKVHREKPESSRNASSRSRTKPADANIELGEQGSVLCSVAAKSSQ</sequence>
<evidence type="ECO:0000313" key="1">
    <source>
        <dbReference type="EMBL" id="KAJ3493819.1"/>
    </source>
</evidence>